<sequence length="966" mass="105284">MRRRSTLAALAVPLLLAAPPAAAATARFDFYDRGPYRDAVPRPSAVLGYAPGAFHTTWGGLERYLDAVLRAAPDRVRREPYGRTVEARERALVILSSPENLARLDAIRAGNARLADPRGVPPAEAARLVRDLPATVWLNYSIHGDESASFESLMQTVYQLAAGEDSTTRAILERCVVLVNAAHNPDGHERFVTWINAHGKGDPEPWAIEQQRRQPWGITGRYTHYQFDPNRDALAMSQPESRQMARAVRRWRPQVFVDHHGQTASFFFPPTAPPTNRQLWDGSFARWSEAFGRANAEAFDRYGWNYYVRDVFDAHATGYWDMWPTLMGAIGMTFETDGGGTMALRRDDETVVTLLDGIARHAVATMTTLETTARLRAERLADFAAFARASVTPAPDGARSIVLDAGPDPGRAAALAENLLHAGVEVRWVPEAFALRAARAMWEDGPTAPLPADPKALAARPARVGSPPPAPARAGARAFPHGAFVVDLAQPGGRIARAILEHDRSIDSAFARRQLEKYERNVRRGKRTPGEHYEFYDLTAWMLPAAYGVPAFATAEATPAGRLLAAPDPDGLDEGRDEIPDSLATGIPFTARASRWDGLVLRDADGAIAFDGRGGVDGGEARTAYVWSSADHGAGRLALRLLQEDFKVAASPEPLVAGGREWPRGSFIARVERNPAALHARVARLARLSGVRVRAVHSAWIERGTTGVGSEAVRSLRRPRIAVAVDAPVSPEAYGSLWFLFERRLGVRFTAVRVQDLAGIELDRYNVVVFPDGGPGLAGRLGAGGIGALKDWVARGGTLLCLDDAAEFPALKEVGLSSARVVGVPHRDKEKDAKADDAPPDSAALEAERRPELVPGSIFWASVDPRHFLGWGFGAPRVPVPVWGRTFLTPSREGANPLRFDRAPLTLDGWTWPETERRLAGTAYAVDEPNGRGHVVMIAGPPALRGFWRNTERLVTNALLYAPAMR</sequence>
<gene>
    <name evidence="4" type="ORF">ENR23_03580</name>
</gene>
<dbReference type="Gene3D" id="3.40.630.10">
    <property type="entry name" value="Zn peptidases"/>
    <property type="match status" value="1"/>
</dbReference>
<organism evidence="4">
    <name type="scientific">Eiseniibacteriota bacterium</name>
    <dbReference type="NCBI Taxonomy" id="2212470"/>
    <lineage>
        <taxon>Bacteria</taxon>
        <taxon>Candidatus Eiseniibacteriota</taxon>
    </lineage>
</organism>
<feature type="chain" id="PRO_5032715677" description="Peptidase M14 domain-containing protein" evidence="2">
    <location>
        <begin position="24"/>
        <end position="966"/>
    </location>
</feature>
<proteinExistence type="predicted"/>
<dbReference type="AlphaFoldDB" id="A0A832I0K5"/>
<dbReference type="InterPro" id="IPR029062">
    <property type="entry name" value="Class_I_gatase-like"/>
</dbReference>
<feature type="region of interest" description="Disordered" evidence="1">
    <location>
        <begin position="825"/>
        <end position="848"/>
    </location>
</feature>
<dbReference type="InterPro" id="IPR000834">
    <property type="entry name" value="Peptidase_M14"/>
</dbReference>
<evidence type="ECO:0000256" key="2">
    <source>
        <dbReference type="SAM" id="SignalP"/>
    </source>
</evidence>
<dbReference type="GO" id="GO:0004181">
    <property type="term" value="F:metallocarboxypeptidase activity"/>
    <property type="evidence" value="ECO:0007669"/>
    <property type="project" value="InterPro"/>
</dbReference>
<dbReference type="GO" id="GO:0008270">
    <property type="term" value="F:zinc ion binding"/>
    <property type="evidence" value="ECO:0007669"/>
    <property type="project" value="InterPro"/>
</dbReference>
<evidence type="ECO:0000256" key="1">
    <source>
        <dbReference type="SAM" id="MobiDB-lite"/>
    </source>
</evidence>
<name>A0A832I0K5_UNCEI</name>
<feature type="domain" description="Peptidase M14" evidence="3">
    <location>
        <begin position="55"/>
        <end position="353"/>
    </location>
</feature>
<accession>A0A832I0K5</accession>
<dbReference type="SUPFAM" id="SSF52317">
    <property type="entry name" value="Class I glutamine amidotransferase-like"/>
    <property type="match status" value="1"/>
</dbReference>
<dbReference type="SUPFAM" id="SSF53187">
    <property type="entry name" value="Zn-dependent exopeptidases"/>
    <property type="match status" value="1"/>
</dbReference>
<reference evidence="4" key="1">
    <citation type="journal article" date="2020" name="mSystems">
        <title>Genome- and Community-Level Interaction Insights into Carbon Utilization and Element Cycling Functions of Hydrothermarchaeota in Hydrothermal Sediment.</title>
        <authorList>
            <person name="Zhou Z."/>
            <person name="Liu Y."/>
            <person name="Xu W."/>
            <person name="Pan J."/>
            <person name="Luo Z.H."/>
            <person name="Li M."/>
        </authorList>
    </citation>
    <scope>NUCLEOTIDE SEQUENCE [LARGE SCALE GENOMIC DNA]</scope>
    <source>
        <strain evidence="4">SpSt-381</strain>
    </source>
</reference>
<keyword evidence="2" id="KW-0732">Signal</keyword>
<protein>
    <recommendedName>
        <fullName evidence="3">Peptidase M14 domain-containing protein</fullName>
    </recommendedName>
</protein>
<evidence type="ECO:0000313" key="4">
    <source>
        <dbReference type="EMBL" id="HGZ42504.1"/>
    </source>
</evidence>
<dbReference type="GO" id="GO:0006508">
    <property type="term" value="P:proteolysis"/>
    <property type="evidence" value="ECO:0007669"/>
    <property type="project" value="InterPro"/>
</dbReference>
<feature type="signal peptide" evidence="2">
    <location>
        <begin position="1"/>
        <end position="23"/>
    </location>
</feature>
<dbReference type="SMART" id="SM00631">
    <property type="entry name" value="Zn_pept"/>
    <property type="match status" value="1"/>
</dbReference>
<feature type="compositionally biased region" description="Basic and acidic residues" evidence="1">
    <location>
        <begin position="825"/>
        <end position="837"/>
    </location>
</feature>
<dbReference type="EMBL" id="DSQF01000005">
    <property type="protein sequence ID" value="HGZ42504.1"/>
    <property type="molecule type" value="Genomic_DNA"/>
</dbReference>
<comment type="caution">
    <text evidence="4">The sequence shown here is derived from an EMBL/GenBank/DDBJ whole genome shotgun (WGS) entry which is preliminary data.</text>
</comment>
<dbReference type="Pfam" id="PF00246">
    <property type="entry name" value="Peptidase_M14"/>
    <property type="match status" value="1"/>
</dbReference>
<evidence type="ECO:0000259" key="3">
    <source>
        <dbReference type="SMART" id="SM00631"/>
    </source>
</evidence>